<protein>
    <submittedName>
        <fullName evidence="2">Uncharacterized protein</fullName>
    </submittedName>
</protein>
<proteinExistence type="predicted"/>
<evidence type="ECO:0000313" key="3">
    <source>
        <dbReference type="Proteomes" id="UP000235388"/>
    </source>
</evidence>
<organism evidence="2 3">
    <name type="scientific">Puccinia coronata f. sp. avenae</name>
    <dbReference type="NCBI Taxonomy" id="200324"/>
    <lineage>
        <taxon>Eukaryota</taxon>
        <taxon>Fungi</taxon>
        <taxon>Dikarya</taxon>
        <taxon>Basidiomycota</taxon>
        <taxon>Pucciniomycotina</taxon>
        <taxon>Pucciniomycetes</taxon>
        <taxon>Pucciniales</taxon>
        <taxon>Pucciniaceae</taxon>
        <taxon>Puccinia</taxon>
    </lineage>
</organism>
<comment type="caution">
    <text evidence="2">The sequence shown here is derived from an EMBL/GenBank/DDBJ whole genome shotgun (WGS) entry which is preliminary data.</text>
</comment>
<gene>
    <name evidence="2" type="ORF">PCANC_08602</name>
</gene>
<evidence type="ECO:0000313" key="2">
    <source>
        <dbReference type="EMBL" id="PLW42537.1"/>
    </source>
</evidence>
<sequence length="132" mass="14370">MFNRPLQARMRNSQTKMFTRTSPLSFAGSHPYNFTAGIDRSNTAGRAVLEQPCSIGDWTGTVRPKPVPAGRTGLPDQFPAGVTGPSREPIGHGCSSTARTAVFDQSMAAVLVTRCKRLLLEHDTTYKYGNQV</sequence>
<accession>A0A2N5UXX7</accession>
<name>A0A2N5UXX7_9BASI</name>
<dbReference type="Proteomes" id="UP000235388">
    <property type="component" value="Unassembled WGS sequence"/>
</dbReference>
<evidence type="ECO:0000256" key="1">
    <source>
        <dbReference type="SAM" id="MobiDB-lite"/>
    </source>
</evidence>
<feature type="region of interest" description="Disordered" evidence="1">
    <location>
        <begin position="59"/>
        <end position="91"/>
    </location>
</feature>
<keyword evidence="3" id="KW-1185">Reference proteome</keyword>
<dbReference type="EMBL" id="PGCJ01000157">
    <property type="protein sequence ID" value="PLW42537.1"/>
    <property type="molecule type" value="Genomic_DNA"/>
</dbReference>
<reference evidence="2 3" key="1">
    <citation type="submission" date="2017-11" db="EMBL/GenBank/DDBJ databases">
        <title>De novo assembly and phasing of dikaryotic genomes from two isolates of Puccinia coronata f. sp. avenae, the causal agent of oat crown rust.</title>
        <authorList>
            <person name="Miller M.E."/>
            <person name="Zhang Y."/>
            <person name="Omidvar V."/>
            <person name="Sperschneider J."/>
            <person name="Schwessinger B."/>
            <person name="Raley C."/>
            <person name="Palmer J.M."/>
            <person name="Garnica D."/>
            <person name="Upadhyaya N."/>
            <person name="Rathjen J."/>
            <person name="Taylor J.M."/>
            <person name="Park R.F."/>
            <person name="Dodds P.N."/>
            <person name="Hirsch C.D."/>
            <person name="Kianian S.F."/>
            <person name="Figueroa M."/>
        </authorList>
    </citation>
    <scope>NUCLEOTIDE SEQUENCE [LARGE SCALE GENOMIC DNA]</scope>
    <source>
        <strain evidence="2">12NC29</strain>
    </source>
</reference>
<dbReference type="AlphaFoldDB" id="A0A2N5UXX7"/>